<evidence type="ECO:0000313" key="3">
    <source>
        <dbReference type="Proteomes" id="UP001628179"/>
    </source>
</evidence>
<dbReference type="InterPro" id="IPR013320">
    <property type="entry name" value="ConA-like_dom_sf"/>
</dbReference>
<evidence type="ECO:0000313" key="2">
    <source>
        <dbReference type="EMBL" id="GAB1320133.1"/>
    </source>
</evidence>
<dbReference type="PANTHER" id="PTHR38121:SF5">
    <property type="entry name" value="GH16 DOMAIN-CONTAINING PROTEIN"/>
    <property type="match status" value="1"/>
</dbReference>
<dbReference type="Pfam" id="PF00722">
    <property type="entry name" value="Glyco_hydro_16"/>
    <property type="match status" value="1"/>
</dbReference>
<keyword evidence="3" id="KW-1185">Reference proteome</keyword>
<dbReference type="InterPro" id="IPR000757">
    <property type="entry name" value="Beta-glucanase-like"/>
</dbReference>
<organism evidence="2 3">
    <name type="scientific">Madurella fahalii</name>
    <dbReference type="NCBI Taxonomy" id="1157608"/>
    <lineage>
        <taxon>Eukaryota</taxon>
        <taxon>Fungi</taxon>
        <taxon>Dikarya</taxon>
        <taxon>Ascomycota</taxon>
        <taxon>Pezizomycotina</taxon>
        <taxon>Sordariomycetes</taxon>
        <taxon>Sordariomycetidae</taxon>
        <taxon>Sordariales</taxon>
        <taxon>Sordariales incertae sedis</taxon>
        <taxon>Madurella</taxon>
    </lineage>
</organism>
<name>A0ABQ0GQW8_9PEZI</name>
<accession>A0ABQ0GQW8</accession>
<dbReference type="GeneID" id="98181085"/>
<dbReference type="Proteomes" id="UP001628179">
    <property type="component" value="Unassembled WGS sequence"/>
</dbReference>
<comment type="caution">
    <text evidence="2">The sequence shown here is derived from an EMBL/GenBank/DDBJ whole genome shotgun (WGS) entry which is preliminary data.</text>
</comment>
<dbReference type="SUPFAM" id="SSF49899">
    <property type="entry name" value="Concanavalin A-like lectins/glucanases"/>
    <property type="match status" value="1"/>
</dbReference>
<dbReference type="GO" id="GO:0016787">
    <property type="term" value="F:hydrolase activity"/>
    <property type="evidence" value="ECO:0007669"/>
    <property type="project" value="UniProtKB-KW"/>
</dbReference>
<gene>
    <name evidence="2" type="ORF">MFIFM68171_10343</name>
</gene>
<reference evidence="2 3" key="1">
    <citation type="submission" date="2024-09" db="EMBL/GenBank/DDBJ databases">
        <title>Itraconazole resistance in Madurella fahalii resulting from another homologue of gene encoding cytochrome P450 14-alpha sterol demethylase (CYP51).</title>
        <authorList>
            <person name="Yoshioka I."/>
            <person name="Fahal A.H."/>
            <person name="Kaneko S."/>
            <person name="Yaguchi T."/>
        </authorList>
    </citation>
    <scope>NUCLEOTIDE SEQUENCE [LARGE SCALE GENOMIC DNA]</scope>
    <source>
        <strain evidence="2 3">IFM 68171</strain>
    </source>
</reference>
<dbReference type="PROSITE" id="PS51762">
    <property type="entry name" value="GH16_2"/>
    <property type="match status" value="1"/>
</dbReference>
<protein>
    <submittedName>
        <fullName evidence="2">Glycoside hydrolase family 16 protein</fullName>
    </submittedName>
</protein>
<dbReference type="CDD" id="cd00413">
    <property type="entry name" value="Glyco_hydrolase_16"/>
    <property type="match status" value="1"/>
</dbReference>
<evidence type="ECO:0000259" key="1">
    <source>
        <dbReference type="PROSITE" id="PS51762"/>
    </source>
</evidence>
<dbReference type="PANTHER" id="PTHR38121">
    <property type="entry name" value="GH16 DOMAIN-CONTAINING PROTEIN"/>
    <property type="match status" value="1"/>
</dbReference>
<keyword evidence="2" id="KW-0378">Hydrolase</keyword>
<proteinExistence type="predicted"/>
<dbReference type="EMBL" id="BAAFSV010000006">
    <property type="protein sequence ID" value="GAB1320133.1"/>
    <property type="molecule type" value="Genomic_DNA"/>
</dbReference>
<dbReference type="RefSeq" id="XP_070921863.1">
    <property type="nucleotide sequence ID" value="XM_071065762.1"/>
</dbReference>
<feature type="domain" description="GH16" evidence="1">
    <location>
        <begin position="91"/>
        <end position="329"/>
    </location>
</feature>
<dbReference type="Gene3D" id="2.60.120.200">
    <property type="match status" value="1"/>
</dbReference>
<sequence>MGYGLVVVAMVLWGTELARRLLLQAFRSSPHPRCNSVSRHRSYLRIILFKLFCWAHLIRFALADCECGYSTTFDIAGDGGGTAVFTDLIESDFTKLADVAQDTEWVRQAFNLTRERARGDYGEMFDVENVVAHSIYDQGGEEKDLPGLKLIVKKDLVGGMVPVAEIDTQRLDLFWGTFRASMKMTDVLGTCAAFFWYFNDTQEIDMEFLSKDFNTVNRSYPVNLVLQSREAVMAGYDAALTGNFIKAYLPFDPADDFHEYRIDYIPGRVFFYADGMKLAEMDGPAVPSSAGHLILQHWSNGNEFWSGGPPAQDATLTVRYVKAYFNSSLPQRQRDWENRCRGPTVANAICEIRDGNWFFEDQRNMTNNQTASDQNDSSSLEMPLWPAMGLLLLMGGRAVAFW</sequence>